<protein>
    <recommendedName>
        <fullName evidence="3">RES domain-containing protein</fullName>
    </recommendedName>
</protein>
<evidence type="ECO:0008006" key="3">
    <source>
        <dbReference type="Google" id="ProtNLM"/>
    </source>
</evidence>
<dbReference type="EMBL" id="SPQT01000047">
    <property type="protein sequence ID" value="TFV37866.1"/>
    <property type="molecule type" value="Genomic_DNA"/>
</dbReference>
<comment type="caution">
    <text evidence="1">The sequence shown here is derived from an EMBL/GenBank/DDBJ whole genome shotgun (WGS) entry which is preliminary data.</text>
</comment>
<evidence type="ECO:0000313" key="2">
    <source>
        <dbReference type="Proteomes" id="UP000297966"/>
    </source>
</evidence>
<dbReference type="SUPFAM" id="SSF56399">
    <property type="entry name" value="ADP-ribosylation"/>
    <property type="match status" value="1"/>
</dbReference>
<gene>
    <name evidence="1" type="ORF">E4K65_43220</name>
</gene>
<dbReference type="AlphaFoldDB" id="A0A4Y9L4Y2"/>
<dbReference type="OrthoDB" id="9181529at2"/>
<proteinExistence type="predicted"/>
<organism evidence="1 2">
    <name type="scientific">Bradyrhizobium niftali</name>
    <dbReference type="NCBI Taxonomy" id="2560055"/>
    <lineage>
        <taxon>Bacteria</taxon>
        <taxon>Pseudomonadati</taxon>
        <taxon>Pseudomonadota</taxon>
        <taxon>Alphaproteobacteria</taxon>
        <taxon>Hyphomicrobiales</taxon>
        <taxon>Nitrobacteraceae</taxon>
        <taxon>Bradyrhizobium</taxon>
    </lineage>
</organism>
<accession>A0A4Y9L4Y2</accession>
<reference evidence="1 2" key="1">
    <citation type="submission" date="2019-03" db="EMBL/GenBank/DDBJ databases">
        <title>Bradyrhizobium diversity isolated from nodules of Chamaecrista fasciculata.</title>
        <authorList>
            <person name="Klepa M.S."/>
            <person name="Urquiaga M.O."/>
            <person name="Hungria M."/>
            <person name="Delamuta J.R."/>
        </authorList>
    </citation>
    <scope>NUCLEOTIDE SEQUENCE [LARGE SCALE GENOMIC DNA]</scope>
    <source>
        <strain evidence="1 2">CNPSo 3448</strain>
    </source>
</reference>
<sequence length="136" mass="15041">MTQGISTTRDGDKPVEYSFQEPSEHRNYRIFPDELEDDEPIAFHGTAETNLKSIIDSGFSFIGALQSLSFARTSSLALTYACDARTEVSPNGCVLTVRFPSLEKVAVESAVLHVYRLDLQPKVIGYCIIPASYAFV</sequence>
<name>A0A4Y9L4Y2_9BRAD</name>
<keyword evidence="2" id="KW-1185">Reference proteome</keyword>
<dbReference type="Proteomes" id="UP000297966">
    <property type="component" value="Unassembled WGS sequence"/>
</dbReference>
<dbReference type="RefSeq" id="WP_135179281.1">
    <property type="nucleotide sequence ID" value="NZ_SPQT01000047.1"/>
</dbReference>
<evidence type="ECO:0000313" key="1">
    <source>
        <dbReference type="EMBL" id="TFV37866.1"/>
    </source>
</evidence>